<protein>
    <submittedName>
        <fullName evidence="2">Uncharacterized protein</fullName>
    </submittedName>
</protein>
<accession>A0AAV5DKI5</accession>
<dbReference type="EMBL" id="BQKI01000018">
    <property type="protein sequence ID" value="GJN10951.1"/>
    <property type="molecule type" value="Genomic_DNA"/>
</dbReference>
<evidence type="ECO:0000313" key="3">
    <source>
        <dbReference type="Proteomes" id="UP001054889"/>
    </source>
</evidence>
<name>A0AAV5DKI5_ELECO</name>
<keyword evidence="3" id="KW-1185">Reference proteome</keyword>
<sequence>MLQHSTATPPRSPSSPPLTRLHHSIPGSGGHCAAPAPYASQHGISVSHASPCRNQATRHHRAPLLCYVSALPLPSLHGAPTPLSRIAAMPMQCFPGQDATRMVLRNR</sequence>
<dbReference type="AlphaFoldDB" id="A0AAV5DKI5"/>
<evidence type="ECO:0000256" key="1">
    <source>
        <dbReference type="SAM" id="MobiDB-lite"/>
    </source>
</evidence>
<gene>
    <name evidence="2" type="primary">ga29101</name>
    <name evidence="2" type="ORF">PR202_ga29101</name>
</gene>
<comment type="caution">
    <text evidence="2">The sequence shown here is derived from an EMBL/GenBank/DDBJ whole genome shotgun (WGS) entry which is preliminary data.</text>
</comment>
<reference evidence="2" key="1">
    <citation type="journal article" date="2018" name="DNA Res.">
        <title>Multiple hybrid de novo genome assembly of finger millet, an orphan allotetraploid crop.</title>
        <authorList>
            <person name="Hatakeyama M."/>
            <person name="Aluri S."/>
            <person name="Balachadran M.T."/>
            <person name="Sivarajan S.R."/>
            <person name="Patrignani A."/>
            <person name="Gruter S."/>
            <person name="Poveda L."/>
            <person name="Shimizu-Inatsugi R."/>
            <person name="Baeten J."/>
            <person name="Francoijs K.J."/>
            <person name="Nataraja K.N."/>
            <person name="Reddy Y.A.N."/>
            <person name="Phadnis S."/>
            <person name="Ravikumar R.L."/>
            <person name="Schlapbach R."/>
            <person name="Sreeman S.M."/>
            <person name="Shimizu K.K."/>
        </authorList>
    </citation>
    <scope>NUCLEOTIDE SEQUENCE</scope>
</reference>
<dbReference type="Proteomes" id="UP001054889">
    <property type="component" value="Unassembled WGS sequence"/>
</dbReference>
<evidence type="ECO:0000313" key="2">
    <source>
        <dbReference type="EMBL" id="GJN10951.1"/>
    </source>
</evidence>
<proteinExistence type="predicted"/>
<organism evidence="2 3">
    <name type="scientific">Eleusine coracana subsp. coracana</name>
    <dbReference type="NCBI Taxonomy" id="191504"/>
    <lineage>
        <taxon>Eukaryota</taxon>
        <taxon>Viridiplantae</taxon>
        <taxon>Streptophyta</taxon>
        <taxon>Embryophyta</taxon>
        <taxon>Tracheophyta</taxon>
        <taxon>Spermatophyta</taxon>
        <taxon>Magnoliopsida</taxon>
        <taxon>Liliopsida</taxon>
        <taxon>Poales</taxon>
        <taxon>Poaceae</taxon>
        <taxon>PACMAD clade</taxon>
        <taxon>Chloridoideae</taxon>
        <taxon>Cynodonteae</taxon>
        <taxon>Eleusininae</taxon>
        <taxon>Eleusine</taxon>
    </lineage>
</organism>
<feature type="region of interest" description="Disordered" evidence="1">
    <location>
        <begin position="1"/>
        <end position="37"/>
    </location>
</feature>
<reference evidence="2" key="2">
    <citation type="submission" date="2021-12" db="EMBL/GenBank/DDBJ databases">
        <title>Resequencing data analysis of finger millet.</title>
        <authorList>
            <person name="Hatakeyama M."/>
            <person name="Aluri S."/>
            <person name="Balachadran M.T."/>
            <person name="Sivarajan S.R."/>
            <person name="Poveda L."/>
            <person name="Shimizu-Inatsugi R."/>
            <person name="Schlapbach R."/>
            <person name="Sreeman S.M."/>
            <person name="Shimizu K.K."/>
        </authorList>
    </citation>
    <scope>NUCLEOTIDE SEQUENCE</scope>
</reference>